<feature type="transmembrane region" description="Helical" evidence="1">
    <location>
        <begin position="84"/>
        <end position="103"/>
    </location>
</feature>
<evidence type="ECO:0000313" key="3">
    <source>
        <dbReference type="Proteomes" id="UP000244193"/>
    </source>
</evidence>
<dbReference type="Proteomes" id="UP000244193">
    <property type="component" value="Chromosome"/>
</dbReference>
<feature type="transmembrane region" description="Helical" evidence="1">
    <location>
        <begin position="142"/>
        <end position="163"/>
    </location>
</feature>
<accession>A0A2S0RCS5</accession>
<organism evidence="2 3">
    <name type="scientific">Flavobacterium magnum</name>
    <dbReference type="NCBI Taxonomy" id="2162713"/>
    <lineage>
        <taxon>Bacteria</taxon>
        <taxon>Pseudomonadati</taxon>
        <taxon>Bacteroidota</taxon>
        <taxon>Flavobacteriia</taxon>
        <taxon>Flavobacteriales</taxon>
        <taxon>Flavobacteriaceae</taxon>
        <taxon>Flavobacterium</taxon>
    </lineage>
</organism>
<feature type="transmembrane region" description="Helical" evidence="1">
    <location>
        <begin position="109"/>
        <end position="130"/>
    </location>
</feature>
<dbReference type="EMBL" id="CP028811">
    <property type="protein sequence ID" value="AWA29434.1"/>
    <property type="molecule type" value="Genomic_DNA"/>
</dbReference>
<dbReference type="AlphaFoldDB" id="A0A2S0RCS5"/>
<evidence type="ECO:0000256" key="1">
    <source>
        <dbReference type="SAM" id="Phobius"/>
    </source>
</evidence>
<name>A0A2S0RCS5_9FLAO</name>
<dbReference type="KEGG" id="fmg:HYN48_04660"/>
<keyword evidence="1" id="KW-1133">Transmembrane helix</keyword>
<gene>
    <name evidence="2" type="ORF">HYN48_04660</name>
</gene>
<evidence type="ECO:0000313" key="2">
    <source>
        <dbReference type="EMBL" id="AWA29434.1"/>
    </source>
</evidence>
<feature type="transmembrane region" description="Helical" evidence="1">
    <location>
        <begin position="51"/>
        <end position="72"/>
    </location>
</feature>
<proteinExistence type="predicted"/>
<reference evidence="2 3" key="1">
    <citation type="submission" date="2018-04" db="EMBL/GenBank/DDBJ databases">
        <title>Genome sequencing of Flavobacterium sp. HYN0048.</title>
        <authorList>
            <person name="Yi H."/>
            <person name="Baek C."/>
        </authorList>
    </citation>
    <scope>NUCLEOTIDE SEQUENCE [LARGE SCALE GENOMIC DNA]</scope>
    <source>
        <strain evidence="2 3">HYN0048</strain>
    </source>
</reference>
<feature type="transmembrane region" description="Helical" evidence="1">
    <location>
        <begin position="12"/>
        <end position="39"/>
    </location>
</feature>
<keyword evidence="1" id="KW-0812">Transmembrane</keyword>
<protein>
    <submittedName>
        <fullName evidence="2">Uncharacterized protein</fullName>
    </submittedName>
</protein>
<sequence length="170" mass="19191">MSNIKTSSLMKISASTIMVAAGIVCTVVSINHFGLVYSIKDSLTEPLAQEAFYPVYWLFGGLFIFFLGIGFISNNRHLVKTPLFHSLFALSFWLSDFLIFSVYNAYMNFSISFLWEVTACFTMIACSILLMRGKGLNWKSHMVSFSGKALLVGFLLGLCKFIFEYHFHLA</sequence>
<keyword evidence="1" id="KW-0472">Membrane</keyword>
<keyword evidence="3" id="KW-1185">Reference proteome</keyword>